<name>A0A9Q0WB21_SALPP</name>
<dbReference type="AlphaFoldDB" id="A0A9Q0WB21"/>
<reference evidence="1" key="2">
    <citation type="journal article" date="2023" name="Int. J. Mol. Sci.">
        <title>De Novo Assembly and Annotation of 11 Diverse Shrub Willow (Salix) Genomes Reveals Novel Gene Organization in Sex-Linked Regions.</title>
        <authorList>
            <person name="Hyden B."/>
            <person name="Feng K."/>
            <person name="Yates T.B."/>
            <person name="Jawdy S."/>
            <person name="Cereghino C."/>
            <person name="Smart L.B."/>
            <person name="Muchero W."/>
        </authorList>
    </citation>
    <scope>NUCLEOTIDE SEQUENCE</scope>
    <source>
        <tissue evidence="1">Shoot tip</tissue>
    </source>
</reference>
<sequence length="47" mass="4850">MAAILRGSVKLLGCCGCVCAGEELLDEKATIDVCFNSQVLGVPGSMF</sequence>
<keyword evidence="2" id="KW-1185">Reference proteome</keyword>
<organism evidence="1 2">
    <name type="scientific">Salix purpurea</name>
    <name type="common">Purple osier willow</name>
    <dbReference type="NCBI Taxonomy" id="77065"/>
    <lineage>
        <taxon>Eukaryota</taxon>
        <taxon>Viridiplantae</taxon>
        <taxon>Streptophyta</taxon>
        <taxon>Embryophyta</taxon>
        <taxon>Tracheophyta</taxon>
        <taxon>Spermatophyta</taxon>
        <taxon>Magnoliopsida</taxon>
        <taxon>eudicotyledons</taxon>
        <taxon>Gunneridae</taxon>
        <taxon>Pentapetalae</taxon>
        <taxon>rosids</taxon>
        <taxon>fabids</taxon>
        <taxon>Malpighiales</taxon>
        <taxon>Salicaceae</taxon>
        <taxon>Saliceae</taxon>
        <taxon>Salix</taxon>
    </lineage>
</organism>
<accession>A0A9Q0WB21</accession>
<reference evidence="1" key="1">
    <citation type="submission" date="2022-11" db="EMBL/GenBank/DDBJ databases">
        <authorList>
            <person name="Hyden B.L."/>
            <person name="Feng K."/>
            <person name="Yates T."/>
            <person name="Jawdy S."/>
            <person name="Smart L.B."/>
            <person name="Muchero W."/>
        </authorList>
    </citation>
    <scope>NUCLEOTIDE SEQUENCE</scope>
    <source>
        <tissue evidence="1">Shoot tip</tissue>
    </source>
</reference>
<comment type="caution">
    <text evidence="1">The sequence shown here is derived from an EMBL/GenBank/DDBJ whole genome shotgun (WGS) entry which is preliminary data.</text>
</comment>
<evidence type="ECO:0000313" key="1">
    <source>
        <dbReference type="EMBL" id="KAJ6763281.1"/>
    </source>
</evidence>
<proteinExistence type="predicted"/>
<evidence type="ECO:0000313" key="2">
    <source>
        <dbReference type="Proteomes" id="UP001151532"/>
    </source>
</evidence>
<protein>
    <submittedName>
        <fullName evidence="1">Uncharacterized protein</fullName>
    </submittedName>
</protein>
<dbReference type="Proteomes" id="UP001151532">
    <property type="component" value="Chromosome 13"/>
</dbReference>
<dbReference type="EMBL" id="JAPFFK010000005">
    <property type="protein sequence ID" value="KAJ6763281.1"/>
    <property type="molecule type" value="Genomic_DNA"/>
</dbReference>
<gene>
    <name evidence="1" type="ORF">OIU79_023929</name>
</gene>